<feature type="transmembrane region" description="Helical" evidence="6">
    <location>
        <begin position="334"/>
        <end position="355"/>
    </location>
</feature>
<keyword evidence="9" id="KW-1185">Reference proteome</keyword>
<evidence type="ECO:0000256" key="4">
    <source>
        <dbReference type="ARBA" id="ARBA00022989"/>
    </source>
</evidence>
<sequence>MPTLNRITTLNQIGLMRNGVLVEEGSPQEIIFKYEADSLESAFLTLCSHQDSNLAPKVFDININYFFIIYQLNVFDKNLIFFEFTSYKNRLSLKKKNLDQFDILPKDVKKSHNNIESNNLFRNGKPVDSIRIKALLKKSLHVLYRDYWLLFTLMILPLFQICIFSSGVGVNFKGMEIAIQNDEINLNDCKHISNFNGCIFNNDTTQLMSCFAIQYLTSLDYTLVEVKNRHAGEIFVDNYKFLAFIHFPKSFTQELTKFIDTPNEYGTQSLSYMHFAKHNLLFKNQIILDVTNAMRSLIYNTLNSCSNNPKIAGLPMEFNALYGKEVKVHVHSTAAVFLAMGTFYFSSIYSVSTMLSERMDGILSRSMFAGVTILELLISMFCISNFLILIHSGTAVIIVYVFFSNPIHISSGLFMYAMLIIIMSWIGFLFGKCLLAAGITPTKAGGVHIMNGWALSQMLLSGGVWPIDGQSPLLRSVSELLPMRLAGKTMNDITLKGWTMDHPSVIKGTLATFGHAILLILILIVLSKLKKNMWVIHK</sequence>
<dbReference type="GO" id="GO:0005886">
    <property type="term" value="C:plasma membrane"/>
    <property type="evidence" value="ECO:0007669"/>
    <property type="project" value="UniProtKB-SubCell"/>
</dbReference>
<feature type="transmembrane region" description="Helical" evidence="6">
    <location>
        <begin position="414"/>
        <end position="435"/>
    </location>
</feature>
<evidence type="ECO:0000256" key="1">
    <source>
        <dbReference type="ARBA" id="ARBA00004651"/>
    </source>
</evidence>
<proteinExistence type="predicted"/>
<dbReference type="EMBL" id="VUJU01002101">
    <property type="protein sequence ID" value="KAF0762578.1"/>
    <property type="molecule type" value="Genomic_DNA"/>
</dbReference>
<dbReference type="AlphaFoldDB" id="A0A6G0YX98"/>
<dbReference type="Proteomes" id="UP000478052">
    <property type="component" value="Unassembled WGS sequence"/>
</dbReference>
<gene>
    <name evidence="8" type="ORF">FWK35_00011515</name>
</gene>
<comment type="caution">
    <text evidence="8">The sequence shown here is derived from an EMBL/GenBank/DDBJ whole genome shotgun (WGS) entry which is preliminary data.</text>
</comment>
<evidence type="ECO:0000259" key="7">
    <source>
        <dbReference type="Pfam" id="PF12698"/>
    </source>
</evidence>
<organism evidence="8 9">
    <name type="scientific">Aphis craccivora</name>
    <name type="common">Cowpea aphid</name>
    <dbReference type="NCBI Taxonomy" id="307492"/>
    <lineage>
        <taxon>Eukaryota</taxon>
        <taxon>Metazoa</taxon>
        <taxon>Ecdysozoa</taxon>
        <taxon>Arthropoda</taxon>
        <taxon>Hexapoda</taxon>
        <taxon>Insecta</taxon>
        <taxon>Pterygota</taxon>
        <taxon>Neoptera</taxon>
        <taxon>Paraneoptera</taxon>
        <taxon>Hemiptera</taxon>
        <taxon>Sternorrhyncha</taxon>
        <taxon>Aphidomorpha</taxon>
        <taxon>Aphidoidea</taxon>
        <taxon>Aphididae</taxon>
        <taxon>Aphidini</taxon>
        <taxon>Aphis</taxon>
        <taxon>Aphis</taxon>
    </lineage>
</organism>
<dbReference type="InterPro" id="IPR051449">
    <property type="entry name" value="ABC-2_transporter_component"/>
</dbReference>
<dbReference type="OrthoDB" id="10255969at2759"/>
<evidence type="ECO:0000313" key="9">
    <source>
        <dbReference type="Proteomes" id="UP000478052"/>
    </source>
</evidence>
<evidence type="ECO:0000256" key="6">
    <source>
        <dbReference type="SAM" id="Phobius"/>
    </source>
</evidence>
<keyword evidence="5 6" id="KW-0472">Membrane</keyword>
<reference evidence="8 9" key="1">
    <citation type="submission" date="2019-08" db="EMBL/GenBank/DDBJ databases">
        <title>Whole genome of Aphis craccivora.</title>
        <authorList>
            <person name="Voronova N.V."/>
            <person name="Shulinski R.S."/>
            <person name="Bandarenka Y.V."/>
            <person name="Zhorov D.G."/>
            <person name="Warner D."/>
        </authorList>
    </citation>
    <scope>NUCLEOTIDE SEQUENCE [LARGE SCALE GENOMIC DNA]</scope>
    <source>
        <strain evidence="8">180601</strain>
        <tissue evidence="8">Whole Body</tissue>
    </source>
</reference>
<keyword evidence="4 6" id="KW-1133">Transmembrane helix</keyword>
<dbReference type="PANTHER" id="PTHR30294">
    <property type="entry name" value="MEMBRANE COMPONENT OF ABC TRANSPORTER YHHJ-RELATED"/>
    <property type="match status" value="1"/>
</dbReference>
<dbReference type="PANTHER" id="PTHR30294:SF38">
    <property type="entry name" value="TRANSPORT PERMEASE PROTEIN"/>
    <property type="match status" value="1"/>
</dbReference>
<evidence type="ECO:0000313" key="8">
    <source>
        <dbReference type="EMBL" id="KAF0762578.1"/>
    </source>
</evidence>
<keyword evidence="2" id="KW-1003">Cell membrane</keyword>
<evidence type="ECO:0000256" key="3">
    <source>
        <dbReference type="ARBA" id="ARBA00022692"/>
    </source>
</evidence>
<protein>
    <submittedName>
        <fullName evidence="8">ABC transporter G family member 23-like isoform X1</fullName>
    </submittedName>
</protein>
<keyword evidence="3 6" id="KW-0812">Transmembrane</keyword>
<comment type="subcellular location">
    <subcellularLocation>
        <location evidence="1">Cell membrane</location>
        <topology evidence="1">Multi-pass membrane protein</topology>
    </subcellularLocation>
</comment>
<dbReference type="Pfam" id="PF12698">
    <property type="entry name" value="ABC2_membrane_3"/>
    <property type="match status" value="1"/>
</dbReference>
<name>A0A6G0YX98_APHCR</name>
<feature type="domain" description="ABC-2 type transporter transmembrane" evidence="7">
    <location>
        <begin position="148"/>
        <end position="524"/>
    </location>
</feature>
<dbReference type="GO" id="GO:0140359">
    <property type="term" value="F:ABC-type transporter activity"/>
    <property type="evidence" value="ECO:0007669"/>
    <property type="project" value="InterPro"/>
</dbReference>
<evidence type="ECO:0000256" key="2">
    <source>
        <dbReference type="ARBA" id="ARBA00022475"/>
    </source>
</evidence>
<dbReference type="InterPro" id="IPR013525">
    <property type="entry name" value="ABC2_TM"/>
</dbReference>
<accession>A0A6G0YX98</accession>
<feature type="transmembrane region" description="Helical" evidence="6">
    <location>
        <begin position="376"/>
        <end position="402"/>
    </location>
</feature>
<feature type="transmembrane region" description="Helical" evidence="6">
    <location>
        <begin position="505"/>
        <end position="526"/>
    </location>
</feature>
<evidence type="ECO:0000256" key="5">
    <source>
        <dbReference type="ARBA" id="ARBA00023136"/>
    </source>
</evidence>
<feature type="transmembrane region" description="Helical" evidence="6">
    <location>
        <begin position="147"/>
        <end position="170"/>
    </location>
</feature>